<dbReference type="STRING" id="400682.A0A1X7SYG9"/>
<dbReference type="InterPro" id="IPR048366">
    <property type="entry name" value="TNP-like_GBD"/>
</dbReference>
<sequence length="987" mass="114910">MLNQSGQTIAELEEYPFETIRHVYCLFVGSFNVRCHECSQYRNTLRALISRQNTHQEEASSSPYTNYRHLSHDYLASEVKHLKVKLKEAETIICQLLKAQEANTITLDSEMNSDFVSIMTDHHHHIINTYSEDSFQHIFWKNQMESIQKDPRALRWHPMMLKWCIYLRHKSPGAYELLRKSKCIQLPSQRTLRSYTHYYNSSSGFSVDLDKQLLQEVNSRCPEPYQRSVLLLGDEMHIREGLVYNKNTGELVGYCEVGDINNHLLKFEKECVEHTNSKELAKTVLVLMVQGLFNNLSFPYASFPTSSITGDQLIPIMYEALMRVEKCDLEVLGITLDGNSVNRRFFNLIGLSTDNIKHYTNNPLSLNQRKLLFFSDTPHLIKTSRNCLSNRNMEFNGKSISWVFVKQLYEMAIQHKGLTTLPKLKYEHIYLTSFSKMRVDLAAQVLSLSVATAMRSNLSEEASETANFIEKLDKFFDIMNVSNYSSCYKELKINKSPYRWDKDFRLKWLQDDFLPWLKKWEDEVKARNDVKGEAKKRLMLSSETMLGLRITAYSFINLIQQLFKTDGVKAFLSQKICQDPLEKFFGRQRQRGSVNENPTVAEFLKNNQALRMVDSIRVETSKGNTRGNDSASITITSGLLPRNRKRPREDSDQELENDVNFSTTNLQGTLEQLMKDKGFVQLTTSAIQKAQDAATKILDWISKTPSRSNLYDAYLKSLFKMWTSVPPANGHIREQVWSRFSYFCSSEEYVQFWKSVHQEAGVTDASPLLSFYTTYNMFTNLWKEAYPVHGVVGISRSTEPLTDDERKAMWYVGGYFIKNLTKKINSKIGSHPKYTHDLLLILESLEETDERVEDDETNDELHIKSKDWFNAINRGGLTRCTNEFYNFMINLEKEIKRMLEELDEFTTEQKIDKNKVITHLKSSKSITSSWEELRSADELMAILLDLLLQEYINFRIFSDTNKIMEQYKLQKKTTLQKKKSLRRNIQN</sequence>
<proteinExistence type="predicted"/>
<dbReference type="EnsemblMetazoa" id="Aqu2.1.07005_001">
    <property type="protein sequence ID" value="Aqu2.1.07005_001"/>
    <property type="gene ID" value="Aqu2.1.07005"/>
</dbReference>
<reference evidence="5" key="1">
    <citation type="submission" date="2017-05" db="UniProtKB">
        <authorList>
            <consortium name="EnsemblMetazoa"/>
        </authorList>
    </citation>
    <scope>IDENTIFICATION</scope>
</reference>
<dbReference type="Pfam" id="PF21789">
    <property type="entry name" value="TNP-like_RNaseH_C"/>
    <property type="match status" value="1"/>
</dbReference>
<evidence type="ECO:0000259" key="4">
    <source>
        <dbReference type="Pfam" id="PF21789"/>
    </source>
</evidence>
<dbReference type="PANTHER" id="PTHR47577">
    <property type="entry name" value="THAP DOMAIN-CONTAINING PROTEIN 6"/>
    <property type="match status" value="1"/>
</dbReference>
<feature type="domain" description="Transposable element P transposase-like RNase H" evidence="2">
    <location>
        <begin position="204"/>
        <end position="350"/>
    </location>
</feature>
<evidence type="ECO:0000313" key="5">
    <source>
        <dbReference type="EnsemblMetazoa" id="Aqu2.1.07005_001"/>
    </source>
</evidence>
<evidence type="ECO:0000259" key="2">
    <source>
        <dbReference type="Pfam" id="PF21787"/>
    </source>
</evidence>
<dbReference type="Pfam" id="PF21787">
    <property type="entry name" value="TNP-like_RNaseH_N"/>
    <property type="match status" value="1"/>
</dbReference>
<dbReference type="PANTHER" id="PTHR47577:SF2">
    <property type="entry name" value="THAP DOMAIN CONTAINING 9"/>
    <property type="match status" value="1"/>
</dbReference>
<dbReference type="InterPro" id="IPR048365">
    <property type="entry name" value="TNP-like_RNaseH_N"/>
</dbReference>
<evidence type="ECO:0000259" key="3">
    <source>
        <dbReference type="Pfam" id="PF21788"/>
    </source>
</evidence>
<dbReference type="Pfam" id="PF21788">
    <property type="entry name" value="TNP-like_GBD"/>
    <property type="match status" value="1"/>
</dbReference>
<feature type="region of interest" description="Disordered" evidence="1">
    <location>
        <begin position="638"/>
        <end position="658"/>
    </location>
</feature>
<dbReference type="InParanoid" id="A0A1X7SYG9"/>
<evidence type="ECO:0008006" key="6">
    <source>
        <dbReference type="Google" id="ProtNLM"/>
    </source>
</evidence>
<organism evidence="5">
    <name type="scientific">Amphimedon queenslandica</name>
    <name type="common">Sponge</name>
    <dbReference type="NCBI Taxonomy" id="400682"/>
    <lineage>
        <taxon>Eukaryota</taxon>
        <taxon>Metazoa</taxon>
        <taxon>Porifera</taxon>
        <taxon>Demospongiae</taxon>
        <taxon>Heteroscleromorpha</taxon>
        <taxon>Haplosclerida</taxon>
        <taxon>Niphatidae</taxon>
        <taxon>Amphimedon</taxon>
    </lineage>
</organism>
<dbReference type="AlphaFoldDB" id="A0A1X7SYG9"/>
<evidence type="ECO:0000256" key="1">
    <source>
        <dbReference type="SAM" id="MobiDB-lite"/>
    </source>
</evidence>
<dbReference type="InterPro" id="IPR048367">
    <property type="entry name" value="TNP-like_RNaseH_C"/>
</dbReference>
<name>A0A1X7SYG9_AMPQE</name>
<dbReference type="eggNOG" id="ENOG502RX9E">
    <property type="taxonomic scope" value="Eukaryota"/>
</dbReference>
<dbReference type="OrthoDB" id="2441813at2759"/>
<accession>A0A1X7SYG9</accession>
<protein>
    <recommendedName>
        <fullName evidence="6">Transposable element P transposase</fullName>
    </recommendedName>
</protein>
<feature type="domain" description="Transposable element P transposase-like GTP-binding insertion" evidence="3">
    <location>
        <begin position="379"/>
        <end position="485"/>
    </location>
</feature>
<feature type="domain" description="Transposable element P transposase-like RNase H C-terminal" evidence="4">
    <location>
        <begin position="575"/>
        <end position="603"/>
    </location>
</feature>